<evidence type="ECO:0000313" key="2">
    <source>
        <dbReference type="EMBL" id="KAK4105918.1"/>
    </source>
</evidence>
<feature type="region of interest" description="Disordered" evidence="1">
    <location>
        <begin position="1"/>
        <end position="282"/>
    </location>
</feature>
<feature type="compositionally biased region" description="Polar residues" evidence="1">
    <location>
        <begin position="170"/>
        <end position="185"/>
    </location>
</feature>
<reference evidence="2" key="1">
    <citation type="journal article" date="2023" name="Mol. Phylogenet. Evol.">
        <title>Genome-scale phylogeny and comparative genomics of the fungal order Sordariales.</title>
        <authorList>
            <person name="Hensen N."/>
            <person name="Bonometti L."/>
            <person name="Westerberg I."/>
            <person name="Brannstrom I.O."/>
            <person name="Guillou S."/>
            <person name="Cros-Aarteil S."/>
            <person name="Calhoun S."/>
            <person name="Haridas S."/>
            <person name="Kuo A."/>
            <person name="Mondo S."/>
            <person name="Pangilinan J."/>
            <person name="Riley R."/>
            <person name="LaButti K."/>
            <person name="Andreopoulos B."/>
            <person name="Lipzen A."/>
            <person name="Chen C."/>
            <person name="Yan M."/>
            <person name="Daum C."/>
            <person name="Ng V."/>
            <person name="Clum A."/>
            <person name="Steindorff A."/>
            <person name="Ohm R.A."/>
            <person name="Martin F."/>
            <person name="Silar P."/>
            <person name="Natvig D.O."/>
            <person name="Lalanne C."/>
            <person name="Gautier V."/>
            <person name="Ament-Velasquez S.L."/>
            <person name="Kruys A."/>
            <person name="Hutchinson M.I."/>
            <person name="Powell A.J."/>
            <person name="Barry K."/>
            <person name="Miller A.N."/>
            <person name="Grigoriev I.V."/>
            <person name="Debuchy R."/>
            <person name="Gladieux P."/>
            <person name="Hiltunen Thoren M."/>
            <person name="Johannesson H."/>
        </authorList>
    </citation>
    <scope>NUCLEOTIDE SEQUENCE</scope>
    <source>
        <strain evidence="2">CBS 757.83</strain>
    </source>
</reference>
<feature type="compositionally biased region" description="Low complexity" evidence="1">
    <location>
        <begin position="40"/>
        <end position="53"/>
    </location>
</feature>
<feature type="compositionally biased region" description="Pro residues" evidence="1">
    <location>
        <begin position="252"/>
        <end position="267"/>
    </location>
</feature>
<reference evidence="2" key="2">
    <citation type="submission" date="2023-05" db="EMBL/GenBank/DDBJ databases">
        <authorList>
            <consortium name="Lawrence Berkeley National Laboratory"/>
            <person name="Steindorff A."/>
            <person name="Hensen N."/>
            <person name="Bonometti L."/>
            <person name="Westerberg I."/>
            <person name="Brannstrom I.O."/>
            <person name="Guillou S."/>
            <person name="Cros-Aarteil S."/>
            <person name="Calhoun S."/>
            <person name="Haridas S."/>
            <person name="Kuo A."/>
            <person name="Mondo S."/>
            <person name="Pangilinan J."/>
            <person name="Riley R."/>
            <person name="Labutti K."/>
            <person name="Andreopoulos B."/>
            <person name="Lipzen A."/>
            <person name="Chen C."/>
            <person name="Yanf M."/>
            <person name="Daum C."/>
            <person name="Ng V."/>
            <person name="Clum A."/>
            <person name="Ohm R."/>
            <person name="Martin F."/>
            <person name="Silar P."/>
            <person name="Natvig D."/>
            <person name="Lalanne C."/>
            <person name="Gautier V."/>
            <person name="Ament-Velasquez S.L."/>
            <person name="Kruys A."/>
            <person name="Hutchinson M.I."/>
            <person name="Powell A.J."/>
            <person name="Barry K."/>
            <person name="Miller A.N."/>
            <person name="Grigoriev I.V."/>
            <person name="Debuchy R."/>
            <person name="Gladieux P."/>
            <person name="Thoren M.H."/>
            <person name="Johannesson H."/>
        </authorList>
    </citation>
    <scope>NUCLEOTIDE SEQUENCE</scope>
    <source>
        <strain evidence="2">CBS 757.83</strain>
    </source>
</reference>
<proteinExistence type="predicted"/>
<evidence type="ECO:0000256" key="1">
    <source>
        <dbReference type="SAM" id="MobiDB-lite"/>
    </source>
</evidence>
<sequence>MSSDNGNPAANPNDMARQRRGSITSSAFTNLFRANSISQPATAPFPTPRTTAAMNDQRRRLSVTTLGLSGTSPTNAALLRRASLSTNSDSIDENAIEDDESPRTAPPSAGNRRMSFGAQPIRNARGPASPGTNGMPPQPTRRASVARGSPPTPPLPSASAGSYTWGKIASQASTSNQSRTPSDLCSPSARPDQGFNWSEQLRSRAESTVAAGPRASFSLASGLGGSPPRAAAPAPAPVSPRHDRAKSFSDMPAPPAQAPKPRAPQKPDPFQERILKGDFYMD</sequence>
<dbReference type="Proteomes" id="UP001305647">
    <property type="component" value="Unassembled WGS sequence"/>
</dbReference>
<dbReference type="EMBL" id="MU863625">
    <property type="protein sequence ID" value="KAK4105918.1"/>
    <property type="molecule type" value="Genomic_DNA"/>
</dbReference>
<feature type="compositionally biased region" description="Low complexity" evidence="1">
    <location>
        <begin position="215"/>
        <end position="233"/>
    </location>
</feature>
<name>A0AAN6Q982_9PEZI</name>
<protein>
    <submittedName>
        <fullName evidence="2">Uncharacterized protein</fullName>
    </submittedName>
</protein>
<gene>
    <name evidence="2" type="ORF">N658DRAFT_521024</name>
</gene>
<feature type="compositionally biased region" description="Polar residues" evidence="1">
    <location>
        <begin position="62"/>
        <end position="75"/>
    </location>
</feature>
<organism evidence="2 3">
    <name type="scientific">Parathielavia hyrcaniae</name>
    <dbReference type="NCBI Taxonomy" id="113614"/>
    <lineage>
        <taxon>Eukaryota</taxon>
        <taxon>Fungi</taxon>
        <taxon>Dikarya</taxon>
        <taxon>Ascomycota</taxon>
        <taxon>Pezizomycotina</taxon>
        <taxon>Sordariomycetes</taxon>
        <taxon>Sordariomycetidae</taxon>
        <taxon>Sordariales</taxon>
        <taxon>Chaetomiaceae</taxon>
        <taxon>Parathielavia</taxon>
    </lineage>
</organism>
<evidence type="ECO:0000313" key="3">
    <source>
        <dbReference type="Proteomes" id="UP001305647"/>
    </source>
</evidence>
<feature type="compositionally biased region" description="Acidic residues" evidence="1">
    <location>
        <begin position="90"/>
        <end position="100"/>
    </location>
</feature>
<dbReference type="AlphaFoldDB" id="A0AAN6Q982"/>
<accession>A0AAN6Q982</accession>
<comment type="caution">
    <text evidence="2">The sequence shown here is derived from an EMBL/GenBank/DDBJ whole genome shotgun (WGS) entry which is preliminary data.</text>
</comment>
<keyword evidence="3" id="KW-1185">Reference proteome</keyword>
<feature type="compositionally biased region" description="Polar residues" evidence="1">
    <location>
        <begin position="21"/>
        <end position="39"/>
    </location>
</feature>
<feature type="compositionally biased region" description="Polar residues" evidence="1">
    <location>
        <begin position="1"/>
        <end position="10"/>
    </location>
</feature>